<gene>
    <name evidence="4" type="primary">capD</name>
    <name evidence="4" type="ORF">COMA1_10687</name>
</gene>
<reference evidence="4 5" key="1">
    <citation type="submission" date="2015-10" db="EMBL/GenBank/DDBJ databases">
        <authorList>
            <person name="Gilbert D.G."/>
        </authorList>
    </citation>
    <scope>NUCLEOTIDE SEQUENCE [LARGE SCALE GENOMIC DNA]</scope>
    <source>
        <strain evidence="4">COMA1</strain>
    </source>
</reference>
<dbReference type="AlphaFoldDB" id="A0A0S4L7H6"/>
<name>A0A0S4L7H6_9BACT</name>
<dbReference type="OrthoDB" id="9769113at2"/>
<keyword evidence="2" id="KW-0472">Membrane</keyword>
<evidence type="ECO:0000313" key="4">
    <source>
        <dbReference type="EMBL" id="CUS32560.1"/>
    </source>
</evidence>
<evidence type="ECO:0000259" key="3">
    <source>
        <dbReference type="Pfam" id="PF02719"/>
    </source>
</evidence>
<keyword evidence="5" id="KW-1185">Reference proteome</keyword>
<evidence type="ECO:0000313" key="5">
    <source>
        <dbReference type="Proteomes" id="UP000199032"/>
    </source>
</evidence>
<feature type="transmembrane region" description="Helical" evidence="2">
    <location>
        <begin position="78"/>
        <end position="96"/>
    </location>
</feature>
<dbReference type="Pfam" id="PF13727">
    <property type="entry name" value="CoA_binding_3"/>
    <property type="match status" value="1"/>
</dbReference>
<dbReference type="RefSeq" id="WP_090743704.1">
    <property type="nucleotide sequence ID" value="NZ_CZQA01000001.1"/>
</dbReference>
<accession>A0A0S4L7H6</accession>
<dbReference type="EMBL" id="CZQA01000001">
    <property type="protein sequence ID" value="CUS32560.1"/>
    <property type="molecule type" value="Genomic_DNA"/>
</dbReference>
<feature type="domain" description="Polysaccharide biosynthesis protein CapD-like" evidence="3">
    <location>
        <begin position="283"/>
        <end position="565"/>
    </location>
</feature>
<dbReference type="InterPro" id="IPR036291">
    <property type="entry name" value="NAD(P)-bd_dom_sf"/>
</dbReference>
<dbReference type="SUPFAM" id="SSF51735">
    <property type="entry name" value="NAD(P)-binding Rossmann-fold domains"/>
    <property type="match status" value="2"/>
</dbReference>
<sequence length="637" mass="70150">MIASLLRIRLSCVVIIDLALIGLANYLAFWLRFDGIVPDWAMGLFEQTLPLLMVVRLASFLTFRLYQGVWKHTGIWDLGNIIAASICGMAVFHLIVRWGIGLMVYPQSIYLLDTVLVIVLVGGARLCRRYLHERARSKGEIRVVVYGAGSAGERLVRALKQNSVNKYKPVGFLDDDPSKMGKRIHGVPVLGSRQQLAKIMAEIAPQVVLLAIPTAKPKVMRDLVQLFEPHKVRIQTVPNLQSILDGLVEITQIRNLAIEDLLERTPVGLDVTSLRQLIKGKTIMVTGAGGSIGSELCRQIAVLEPSLLVLFERYENSLFAIHNELVDRACGISVCPVVGDVGDEAQVEKILQSFKPAIVFHAAAHKHVPLMEASPCEAVKNNVRGTRIAAQASARCGVEQFIMISTDKAVNPTSVMGVTKRVAELIVQSLEECGQTRFSIVRFGNVLGSNGSVVPRFLEQIKAGGPVTVTHPEIRRYFMMIPEAVQLVLHAAVMGEPGAIYVLDMGDQIRIVDLARQLIRLTGLVPEEDIAISFVGLRPGEKLYEELVGHAELIEPSRLEKIAKVRSNSPWTLYTLRSRIAILEQAAARQEADLVIELLRELVPTFKPTGDMVIAEAERGLSDTDLSQMSVGSRTLQ</sequence>
<comment type="similarity">
    <text evidence="1">Belongs to the polysaccharide synthase family.</text>
</comment>
<dbReference type="InterPro" id="IPR003869">
    <property type="entry name" value="Polysac_CapD-like"/>
</dbReference>
<dbReference type="Gene3D" id="3.40.50.720">
    <property type="entry name" value="NAD(P)-binding Rossmann-like Domain"/>
    <property type="match status" value="2"/>
</dbReference>
<feature type="transmembrane region" description="Helical" evidence="2">
    <location>
        <begin position="49"/>
        <end position="66"/>
    </location>
</feature>
<evidence type="ECO:0000256" key="1">
    <source>
        <dbReference type="ARBA" id="ARBA00007430"/>
    </source>
</evidence>
<feature type="transmembrane region" description="Helical" evidence="2">
    <location>
        <begin position="12"/>
        <end position="29"/>
    </location>
</feature>
<organism evidence="4 5">
    <name type="scientific">Candidatus Nitrospira nitrosa</name>
    <dbReference type="NCBI Taxonomy" id="1742972"/>
    <lineage>
        <taxon>Bacteria</taxon>
        <taxon>Pseudomonadati</taxon>
        <taxon>Nitrospirota</taxon>
        <taxon>Nitrospiria</taxon>
        <taxon>Nitrospirales</taxon>
        <taxon>Nitrospiraceae</taxon>
        <taxon>Nitrospira</taxon>
    </lineage>
</organism>
<keyword evidence="2" id="KW-0812">Transmembrane</keyword>
<dbReference type="Proteomes" id="UP000199032">
    <property type="component" value="Unassembled WGS sequence"/>
</dbReference>
<proteinExistence type="inferred from homology"/>
<dbReference type="Pfam" id="PF02719">
    <property type="entry name" value="Polysacc_synt_2"/>
    <property type="match status" value="1"/>
</dbReference>
<protein>
    <submittedName>
        <fullName evidence="4">Polysaccharide biosynthesis protein CapD</fullName>
    </submittedName>
</protein>
<dbReference type="PANTHER" id="PTHR43318:SF1">
    <property type="entry name" value="POLYSACCHARIDE BIOSYNTHESIS PROTEIN EPSC-RELATED"/>
    <property type="match status" value="1"/>
</dbReference>
<dbReference type="STRING" id="1742972.COMA1_10687"/>
<dbReference type="PANTHER" id="PTHR43318">
    <property type="entry name" value="UDP-N-ACETYLGLUCOSAMINE 4,6-DEHYDRATASE"/>
    <property type="match status" value="1"/>
</dbReference>
<dbReference type="InterPro" id="IPR051203">
    <property type="entry name" value="Polysaccharide_Synthase-Rel"/>
</dbReference>
<dbReference type="CDD" id="cd05237">
    <property type="entry name" value="UDP_invert_4-6DH_SDR_e"/>
    <property type="match status" value="1"/>
</dbReference>
<evidence type="ECO:0000256" key="2">
    <source>
        <dbReference type="SAM" id="Phobius"/>
    </source>
</evidence>
<keyword evidence="2" id="KW-1133">Transmembrane helix</keyword>